<dbReference type="Proteomes" id="UP000501346">
    <property type="component" value="Chromosome SeIV-SeII"/>
</dbReference>
<protein>
    <submittedName>
        <fullName evidence="7">Carnitine O-acetyltransferase yat1</fullName>
    </submittedName>
</protein>
<keyword evidence="3 5" id="KW-0012">Acyltransferase</keyword>
<keyword evidence="2 5" id="KW-0808">Transferase</keyword>
<dbReference type="FunFam" id="3.30.559.10:FF:000019">
    <property type="entry name" value="Carnitine acetyl transferase"/>
    <property type="match status" value="1"/>
</dbReference>
<proteinExistence type="inferred from homology"/>
<evidence type="ECO:0000256" key="3">
    <source>
        <dbReference type="ARBA" id="ARBA00023315"/>
    </source>
</evidence>
<accession>A0A6C1E4C0</accession>
<dbReference type="EMBL" id="CP049001">
    <property type="protein sequence ID" value="QID84186.1"/>
    <property type="molecule type" value="Genomic_DNA"/>
</dbReference>
<comment type="similarity">
    <text evidence="1 5">Belongs to the carnitine/choline acetyltransferase family.</text>
</comment>
<evidence type="ECO:0000256" key="1">
    <source>
        <dbReference type="ARBA" id="ARBA00005232"/>
    </source>
</evidence>
<evidence type="ECO:0000256" key="2">
    <source>
        <dbReference type="ARBA" id="ARBA00022679"/>
    </source>
</evidence>
<gene>
    <name evidence="7" type="primary">YAT1_4</name>
    <name evidence="7" type="ORF">GRS66_006679</name>
</gene>
<feature type="active site" description="Proton acceptor" evidence="4">
    <location>
        <position position="373"/>
    </location>
</feature>
<dbReference type="PROSITE" id="PS00440">
    <property type="entry name" value="ACYLTRANSF_C_2"/>
    <property type="match status" value="1"/>
</dbReference>
<dbReference type="Gene3D" id="3.30.559.70">
    <property type="entry name" value="Choline/Carnitine o-acyltransferase, domain 2"/>
    <property type="match status" value="1"/>
</dbReference>
<evidence type="ECO:0000256" key="4">
    <source>
        <dbReference type="PIRSR" id="PIRSR600542-1"/>
    </source>
</evidence>
<dbReference type="Pfam" id="PF00755">
    <property type="entry name" value="Carn_acyltransf"/>
    <property type="match status" value="1"/>
</dbReference>
<evidence type="ECO:0000256" key="5">
    <source>
        <dbReference type="RuleBase" id="RU003801"/>
    </source>
</evidence>
<dbReference type="OrthoDB" id="240216at2759"/>
<reference evidence="7 8" key="1">
    <citation type="journal article" date="2019" name="BMC Genomics">
        <title>Chromosome level assembly and comparative genome analysis confirm lager-brewing yeasts originated from a single hybridization.</title>
        <authorList>
            <person name="Salazar A.N."/>
            <person name="Gorter de Vries A.R."/>
            <person name="van den Broek M."/>
            <person name="Brouwers N."/>
            <person name="de la Torre Cortes P."/>
            <person name="Kuijpers N.G.A."/>
            <person name="Daran J.G."/>
            <person name="Abeel T."/>
        </authorList>
    </citation>
    <scope>NUCLEOTIDE SEQUENCE [LARGE SCALE GENOMIC DNA]</scope>
    <source>
        <strain evidence="7 8">CBS 1483</strain>
    </source>
</reference>
<dbReference type="GO" id="GO:0004092">
    <property type="term" value="F:carnitine O-acetyltransferase activity"/>
    <property type="evidence" value="ECO:0007669"/>
    <property type="project" value="TreeGrafter"/>
</dbReference>
<dbReference type="AlphaFoldDB" id="A0A6C1E4C0"/>
<evidence type="ECO:0000259" key="6">
    <source>
        <dbReference type="Pfam" id="PF00755"/>
    </source>
</evidence>
<dbReference type="InterPro" id="IPR023213">
    <property type="entry name" value="CAT-like_dom_sf"/>
</dbReference>
<dbReference type="SUPFAM" id="SSF52777">
    <property type="entry name" value="CoA-dependent acyltransferases"/>
    <property type="match status" value="2"/>
</dbReference>
<dbReference type="InterPro" id="IPR039551">
    <property type="entry name" value="Cho/carn_acyl_trans"/>
</dbReference>
<dbReference type="PANTHER" id="PTHR22589:SF29">
    <property type="entry name" value="MITOCHONDRIAL CARNITINE O-ACETYLTRANSFERASE-RELATED"/>
    <property type="match status" value="1"/>
</dbReference>
<evidence type="ECO:0000313" key="7">
    <source>
        <dbReference type="EMBL" id="QID84186.1"/>
    </source>
</evidence>
<dbReference type="Gene3D" id="3.30.559.10">
    <property type="entry name" value="Chloramphenicol acetyltransferase-like domain"/>
    <property type="match status" value="1"/>
</dbReference>
<name>A0A6C1E4C0_SACPS</name>
<dbReference type="GO" id="GO:0005739">
    <property type="term" value="C:mitochondrion"/>
    <property type="evidence" value="ECO:0007669"/>
    <property type="project" value="TreeGrafter"/>
</dbReference>
<organism evidence="7 8">
    <name type="scientific">Saccharomyces pastorianus</name>
    <name type="common">Lager yeast</name>
    <name type="synonym">Saccharomyces cerevisiae x Saccharomyces eubayanus</name>
    <dbReference type="NCBI Taxonomy" id="27292"/>
    <lineage>
        <taxon>Eukaryota</taxon>
        <taxon>Fungi</taxon>
        <taxon>Dikarya</taxon>
        <taxon>Ascomycota</taxon>
        <taxon>Saccharomycotina</taxon>
        <taxon>Saccharomycetes</taxon>
        <taxon>Saccharomycetales</taxon>
        <taxon>Saccharomycetaceae</taxon>
        <taxon>Saccharomyces</taxon>
    </lineage>
</organism>
<evidence type="ECO:0000313" key="8">
    <source>
        <dbReference type="Proteomes" id="UP000501346"/>
    </source>
</evidence>
<keyword evidence="8" id="KW-1185">Reference proteome</keyword>
<sequence>MALKAQTQDVPAMKRLPIPPLKDTLQRFLDRVEPLQDALQNERTRSTVLSPTNLKLMETLHNKLLEYDSQIAKETPHSSYIEQFWYDSYLTYDASVVLNVNPFFKLEDDPIINNHTFHSESAPYGEHTLQIKRCAKLVTSMLKFVKSIRCRTLKPDTIHGEIQLSMDQYDKLFGSSRIPPSTGQESCHLQTDPTSHHVIIVYKSQFYWFDVLDIDNSPIFSTSVELEWNLYSIINDYEEAYKHHRRHHNHPQNDNKPFPFGLFTTESRRSWAKVRDYISKDPESTNCRNLKLIESALFVICLDDVSFEEGQEDELVKSMLCGTSNVDLSSKLLHNSSMPITLSLQHGTCLNRWYDKLQLIVTKDGKAGINFEHTGVDGHTVLRLASDIYTDSILSFARGVTPNVLDIFDDTKDSSLFKSTANLITIPRRLEWTVDNFLLSSLHFAETRISDLISQYEFVTLNFGKYGARHIKSVFKCSPDAFTQQIFQIAYYALYGKLETTYEPAMTKAFQNGRTEAIRTVTPQCKMFVKSLFDKTLTDRRRIELLHQSCKEHSRITKECSMGLGQDRHLYAMYCVWNEWFKGILPLPPLYHDNSWSILNTNILSTSNCGNPCLKSFGFGPVTANGFGIGYVIREESISIVVSSKHRQTHRFASLMEKALLVMDRIFQKESRIPSDGPISKQSPDESAHHSQHQAEALDFLLSGYGCFDVNVSG</sequence>
<dbReference type="InterPro" id="IPR042231">
    <property type="entry name" value="Cho/carn_acyl_trans_2"/>
</dbReference>
<dbReference type="GO" id="GO:0009437">
    <property type="term" value="P:carnitine metabolic process"/>
    <property type="evidence" value="ECO:0007669"/>
    <property type="project" value="TreeGrafter"/>
</dbReference>
<dbReference type="InterPro" id="IPR000542">
    <property type="entry name" value="Carn_acyl_trans"/>
</dbReference>
<feature type="domain" description="Choline/carnitine acyltransferase" evidence="6">
    <location>
        <begin position="16"/>
        <end position="657"/>
    </location>
</feature>
<dbReference type="PANTHER" id="PTHR22589">
    <property type="entry name" value="CARNITINE O-ACYLTRANSFERASE"/>
    <property type="match status" value="1"/>
</dbReference>